<evidence type="ECO:0000256" key="1">
    <source>
        <dbReference type="SAM" id="SignalP"/>
    </source>
</evidence>
<protein>
    <recommendedName>
        <fullName evidence="4">Arginine transporter</fullName>
    </recommendedName>
</protein>
<accession>A0ABW5U3M1</accession>
<organism evidence="2 3">
    <name type="scientific">Sulfitobacter aestuarii</name>
    <dbReference type="NCBI Taxonomy" id="2161676"/>
    <lineage>
        <taxon>Bacteria</taxon>
        <taxon>Pseudomonadati</taxon>
        <taxon>Pseudomonadota</taxon>
        <taxon>Alphaproteobacteria</taxon>
        <taxon>Rhodobacterales</taxon>
        <taxon>Roseobacteraceae</taxon>
        <taxon>Sulfitobacter</taxon>
    </lineage>
</organism>
<gene>
    <name evidence="2" type="ORF">ACFSUD_12750</name>
</gene>
<dbReference type="RefSeq" id="WP_386374986.1">
    <property type="nucleotide sequence ID" value="NZ_JBHUMP010000010.1"/>
</dbReference>
<evidence type="ECO:0008006" key="4">
    <source>
        <dbReference type="Google" id="ProtNLM"/>
    </source>
</evidence>
<keyword evidence="1" id="KW-0732">Signal</keyword>
<keyword evidence="3" id="KW-1185">Reference proteome</keyword>
<evidence type="ECO:0000313" key="3">
    <source>
        <dbReference type="Proteomes" id="UP001597474"/>
    </source>
</evidence>
<feature type="chain" id="PRO_5047542083" description="Arginine transporter" evidence="1">
    <location>
        <begin position="16"/>
        <end position="121"/>
    </location>
</feature>
<proteinExistence type="predicted"/>
<evidence type="ECO:0000313" key="2">
    <source>
        <dbReference type="EMBL" id="MFD2740449.1"/>
    </source>
</evidence>
<name>A0ABW5U3M1_9RHOB</name>
<dbReference type="PROSITE" id="PS51257">
    <property type="entry name" value="PROKAR_LIPOPROTEIN"/>
    <property type="match status" value="1"/>
</dbReference>
<sequence>MMRIFVALVALSGLAACGGGSRYSSMNAGVYRPAPVLFARGPIQQACETQGRRAATPARCGCVQAIANQSLSRSEQRRAAKMFKDPHEFQEMRQSNNPKHEQFWRAWKTFGQNAAAACDRT</sequence>
<feature type="signal peptide" evidence="1">
    <location>
        <begin position="1"/>
        <end position="15"/>
    </location>
</feature>
<comment type="caution">
    <text evidence="2">The sequence shown here is derived from an EMBL/GenBank/DDBJ whole genome shotgun (WGS) entry which is preliminary data.</text>
</comment>
<reference evidence="3" key="1">
    <citation type="journal article" date="2019" name="Int. J. Syst. Evol. Microbiol.">
        <title>The Global Catalogue of Microorganisms (GCM) 10K type strain sequencing project: providing services to taxonomists for standard genome sequencing and annotation.</title>
        <authorList>
            <consortium name="The Broad Institute Genomics Platform"/>
            <consortium name="The Broad Institute Genome Sequencing Center for Infectious Disease"/>
            <person name="Wu L."/>
            <person name="Ma J."/>
        </authorList>
    </citation>
    <scope>NUCLEOTIDE SEQUENCE [LARGE SCALE GENOMIC DNA]</scope>
    <source>
        <strain evidence="3">TISTR 2562</strain>
    </source>
</reference>
<dbReference type="EMBL" id="JBHUMP010000010">
    <property type="protein sequence ID" value="MFD2740449.1"/>
    <property type="molecule type" value="Genomic_DNA"/>
</dbReference>
<dbReference type="Proteomes" id="UP001597474">
    <property type="component" value="Unassembled WGS sequence"/>
</dbReference>